<protein>
    <submittedName>
        <fullName evidence="1">Uncharacterized protein</fullName>
    </submittedName>
</protein>
<reference evidence="1 2" key="1">
    <citation type="journal article" date="2015" name="Genome Announc.">
        <title>Draft Genome Sequence of Brevibacillus brevis DZQ7, a Plant Growth-Promoting Rhizobacterium with Broad-Spectrum Antimicrobial Activity.</title>
        <authorList>
            <person name="Hou Q."/>
            <person name="Wang C."/>
            <person name="Hou X."/>
            <person name="Xia Z."/>
            <person name="Ye J."/>
            <person name="Liu K."/>
            <person name="Liu H."/>
            <person name="Wang J."/>
            <person name="Guo H."/>
            <person name="Yu X."/>
            <person name="Yang Y."/>
            <person name="Du B."/>
            <person name="Ding Y."/>
        </authorList>
    </citation>
    <scope>NUCLEOTIDE SEQUENCE [LARGE SCALE GENOMIC DNA]</scope>
    <source>
        <strain evidence="1 2">DZQ7</strain>
    </source>
</reference>
<dbReference type="AlphaFoldDB" id="A0A2Z4MFF8"/>
<evidence type="ECO:0000313" key="2">
    <source>
        <dbReference type="Proteomes" id="UP000036061"/>
    </source>
</evidence>
<proteinExistence type="predicted"/>
<organism evidence="1 2">
    <name type="scientific">Brevibacillus brevis</name>
    <name type="common">Bacillus brevis</name>
    <dbReference type="NCBI Taxonomy" id="1393"/>
    <lineage>
        <taxon>Bacteria</taxon>
        <taxon>Bacillati</taxon>
        <taxon>Bacillota</taxon>
        <taxon>Bacilli</taxon>
        <taxon>Bacillales</taxon>
        <taxon>Paenibacillaceae</taxon>
        <taxon>Brevibacillus</taxon>
    </lineage>
</organism>
<sequence length="69" mass="8286">MVLFSFTENNRPLIRVQSESQFHMSQGIIAHDTRIRRPNFFYIRVQSLTGKQGRNKYLPCYFIYIEKLS</sequence>
<accession>A0A2Z4MFF8</accession>
<evidence type="ECO:0000313" key="1">
    <source>
        <dbReference type="EMBL" id="AWX55173.1"/>
    </source>
</evidence>
<dbReference type="Proteomes" id="UP000036061">
    <property type="component" value="Chromosome"/>
</dbReference>
<dbReference type="EMBL" id="CP030117">
    <property type="protein sequence ID" value="AWX55173.1"/>
    <property type="molecule type" value="Genomic_DNA"/>
</dbReference>
<gene>
    <name evidence="1" type="ORF">AB432_009025</name>
</gene>
<name>A0A2Z4MFF8_BREBE</name>